<keyword evidence="1" id="KW-0472">Membrane</keyword>
<organism evidence="2 3">
    <name type="scientific">Stephania japonica</name>
    <dbReference type="NCBI Taxonomy" id="461633"/>
    <lineage>
        <taxon>Eukaryota</taxon>
        <taxon>Viridiplantae</taxon>
        <taxon>Streptophyta</taxon>
        <taxon>Embryophyta</taxon>
        <taxon>Tracheophyta</taxon>
        <taxon>Spermatophyta</taxon>
        <taxon>Magnoliopsida</taxon>
        <taxon>Ranunculales</taxon>
        <taxon>Menispermaceae</taxon>
        <taxon>Menispermoideae</taxon>
        <taxon>Cissampelideae</taxon>
        <taxon>Stephania</taxon>
    </lineage>
</organism>
<dbReference type="Proteomes" id="UP001417504">
    <property type="component" value="Unassembled WGS sequence"/>
</dbReference>
<gene>
    <name evidence="2" type="ORF">Sjap_004604</name>
</gene>
<keyword evidence="1" id="KW-1133">Transmembrane helix</keyword>
<feature type="transmembrane region" description="Helical" evidence="1">
    <location>
        <begin position="46"/>
        <end position="67"/>
    </location>
</feature>
<name>A0AAP0PL25_9MAGN</name>
<keyword evidence="1" id="KW-0812">Transmembrane</keyword>
<evidence type="ECO:0000313" key="3">
    <source>
        <dbReference type="Proteomes" id="UP001417504"/>
    </source>
</evidence>
<evidence type="ECO:0000313" key="2">
    <source>
        <dbReference type="EMBL" id="KAK9144701.1"/>
    </source>
</evidence>
<dbReference type="AlphaFoldDB" id="A0AAP0PL25"/>
<keyword evidence="3" id="KW-1185">Reference proteome</keyword>
<evidence type="ECO:0000256" key="1">
    <source>
        <dbReference type="SAM" id="Phobius"/>
    </source>
</evidence>
<proteinExistence type="predicted"/>
<protein>
    <submittedName>
        <fullName evidence="2">Uncharacterized protein</fullName>
    </submittedName>
</protein>
<sequence length="95" mass="10962">MTLSSCLAAFSCQLLTEKHISRLLTLLSYMTEIKRDLQEQGMTVDYMFRSFANIVGIFIELAALWLFKGVNEIERKISTFISQEEGVDEHNKLVR</sequence>
<comment type="caution">
    <text evidence="2">The sequence shown here is derived from an EMBL/GenBank/DDBJ whole genome shotgun (WGS) entry which is preliminary data.</text>
</comment>
<reference evidence="2 3" key="1">
    <citation type="submission" date="2024-01" db="EMBL/GenBank/DDBJ databases">
        <title>Genome assemblies of Stephania.</title>
        <authorList>
            <person name="Yang L."/>
        </authorList>
    </citation>
    <scope>NUCLEOTIDE SEQUENCE [LARGE SCALE GENOMIC DNA]</scope>
    <source>
        <strain evidence="2">QJT</strain>
        <tissue evidence="2">Leaf</tissue>
    </source>
</reference>
<accession>A0AAP0PL25</accession>
<dbReference type="EMBL" id="JBBNAE010000002">
    <property type="protein sequence ID" value="KAK9144701.1"/>
    <property type="molecule type" value="Genomic_DNA"/>
</dbReference>